<dbReference type="Proteomes" id="UP000000517">
    <property type="component" value="Chromosome"/>
</dbReference>
<reference evidence="1 4" key="1">
    <citation type="submission" date="2009-10" db="EMBL/GenBank/DDBJ databases">
        <title>Complete sequence of Fibrobacter succinogenes subsp. succinogenes S85.</title>
        <authorList>
            <consortium name="US DOE Joint Genome Institute"/>
            <person name="Lucas S."/>
            <person name="Copeland A."/>
            <person name="Lapidus A."/>
            <person name="Glavina del Rio T."/>
            <person name="Tice H."/>
            <person name="Bruce D."/>
            <person name="Goodwin L."/>
            <person name="Pitluck S."/>
            <person name="Chertkov O."/>
            <person name="Detter J.C."/>
            <person name="Han C."/>
            <person name="Tapia R."/>
            <person name="Larimer F."/>
            <person name="Land M."/>
            <person name="Hauser L."/>
            <person name="Kyrpides N."/>
            <person name="Mikhailova N."/>
            <person name="Weimer P.J."/>
            <person name="Stevenson D.M."/>
            <person name="Boyum J."/>
            <person name="Brumm P.I."/>
            <person name="Mead D."/>
        </authorList>
    </citation>
    <scope>NUCLEOTIDE SEQUENCE [LARGE SCALE GENOMIC DNA]</scope>
    <source>
        <strain evidence="4">ATCC 19169 / S85</strain>
        <strain evidence="1">S85</strain>
    </source>
</reference>
<protein>
    <submittedName>
        <fullName evidence="2">Putative lipoprotein</fullName>
    </submittedName>
</protein>
<evidence type="ECO:0000313" key="4">
    <source>
        <dbReference type="Proteomes" id="UP000001497"/>
    </source>
</evidence>
<reference evidence="3" key="2">
    <citation type="submission" date="2010-08" db="EMBL/GenBank/DDBJ databases">
        <title>Complete sequence of Fibrobacter succinogenes subsp. succinogenes S85.</title>
        <authorList>
            <person name="Durkin A.S."/>
            <person name="Nelson K.E."/>
            <person name="Morrison M."/>
            <person name="Forsberg C.W."/>
            <person name="Wilson D.B."/>
            <person name="Russell J.B."/>
            <person name="Cann I.K.O."/>
            <person name="Mackie R.I."/>
            <person name="White B.A."/>
        </authorList>
    </citation>
    <scope>NUCLEOTIDE SEQUENCE [LARGE SCALE GENOMIC DNA]</scope>
    <source>
        <strain evidence="3">ATCC 19169 / S85</strain>
    </source>
</reference>
<dbReference type="KEGG" id="fsu:Fisuc_2769"/>
<dbReference type="OrthoDB" id="9806478at2"/>
<dbReference type="PROSITE" id="PS51257">
    <property type="entry name" value="PROKAR_LIPOPROTEIN"/>
    <property type="match status" value="1"/>
</dbReference>
<sequence length="184" mass="20569">MAEILEKMVSGIGALSKSLAIGIFGILGCSEDSSECVPQTEIVEQSLEMHRDSAQQVFHEDMLSMTLHKPGVCFKNLRPEMDSAISVVVSVYHIASNDEEYKPLITSANDYEGHSAGSAHYAGAALDFRIKNMGSLEKRQEIAQMVRVFLGKRYLVLHEDVGLENEHLHVQMRNGTYNRNVEWD</sequence>
<name>C9RNA0_FIBSS</name>
<keyword evidence="4" id="KW-1185">Reference proteome</keyword>
<accession>C9RNA0</accession>
<dbReference type="RefSeq" id="WP_014544888.1">
    <property type="nucleotide sequence ID" value="NC_013410.1"/>
</dbReference>
<reference evidence="2" key="3">
    <citation type="submission" date="2010-08" db="EMBL/GenBank/DDBJ databases">
        <authorList>
            <person name="Durkin A.S."/>
            <person name="Nelson K.E."/>
            <person name="Morrison M."/>
            <person name="Forsberg C.W."/>
            <person name="Wilson D.B."/>
            <person name="Russell J.B."/>
            <person name="Cann I.K.O."/>
            <person name="Mackie R.I."/>
            <person name="White B.A."/>
        </authorList>
    </citation>
    <scope>NUCLEOTIDE SEQUENCE</scope>
    <source>
        <strain evidence="2">S85</strain>
    </source>
</reference>
<dbReference type="Proteomes" id="UP000001497">
    <property type="component" value="Chromosome"/>
</dbReference>
<evidence type="ECO:0000313" key="3">
    <source>
        <dbReference type="Proteomes" id="UP000000517"/>
    </source>
</evidence>
<proteinExistence type="predicted"/>
<organism evidence="2 3">
    <name type="scientific">Fibrobacter succinogenes (strain ATCC 19169 / S85)</name>
    <dbReference type="NCBI Taxonomy" id="59374"/>
    <lineage>
        <taxon>Bacteria</taxon>
        <taxon>Pseudomonadati</taxon>
        <taxon>Fibrobacterota</taxon>
        <taxon>Fibrobacteria</taxon>
        <taxon>Fibrobacterales</taxon>
        <taxon>Fibrobacteraceae</taxon>
        <taxon>Fibrobacter</taxon>
    </lineage>
</organism>
<dbReference type="AlphaFoldDB" id="C9RNA0"/>
<evidence type="ECO:0000313" key="2">
    <source>
        <dbReference type="EMBL" id="ADL25555.1"/>
    </source>
</evidence>
<gene>
    <name evidence="1" type="ordered locus">Fisuc_2769</name>
    <name evidence="2" type="ordered locus">FSU_0021</name>
</gene>
<evidence type="ECO:0000313" key="1">
    <source>
        <dbReference type="EMBL" id="ACX76352.1"/>
    </source>
</evidence>
<dbReference type="EMBL" id="CP001792">
    <property type="protein sequence ID" value="ACX76352.1"/>
    <property type="molecule type" value="Genomic_DNA"/>
</dbReference>
<dbReference type="HOGENOM" id="CLU_1466134_0_0_0"/>
<dbReference type="EMBL" id="CP002158">
    <property type="protein sequence ID" value="ADL25555.1"/>
    <property type="molecule type" value="Genomic_DNA"/>
</dbReference>
<dbReference type="KEGG" id="fsc:FSU_0021"/>
<keyword evidence="2" id="KW-0449">Lipoprotein</keyword>